<keyword evidence="1" id="KW-0732">Signal</keyword>
<keyword evidence="5" id="KW-0624">Polysaccharide degradation</keyword>
<dbReference type="AlphaFoldDB" id="A0A3S1CLW0"/>
<reference evidence="7" key="1">
    <citation type="submission" date="2018-12" db="EMBL/GenBank/DDBJ databases">
        <authorList>
            <person name="Will S."/>
            <person name="Neumann-Schaal M."/>
            <person name="Henke P."/>
        </authorList>
    </citation>
    <scope>NUCLEOTIDE SEQUENCE</scope>
    <source>
        <strain evidence="7">PCC 7102</strain>
    </source>
</reference>
<evidence type="ECO:0008006" key="9">
    <source>
        <dbReference type="Google" id="ProtNLM"/>
    </source>
</evidence>
<dbReference type="OrthoDB" id="9757947at2"/>
<accession>A0A3S1CLW0</accession>
<dbReference type="InterPro" id="IPR052025">
    <property type="entry name" value="Xyloglucanase_GH74"/>
</dbReference>
<gene>
    <name evidence="7" type="ORF">DSM106972_044750</name>
</gene>
<dbReference type="SUPFAM" id="SSF110296">
    <property type="entry name" value="Oligoxyloglucan reducing end-specific cellobiohydrolase"/>
    <property type="match status" value="2"/>
</dbReference>
<dbReference type="PANTHER" id="PTHR43739">
    <property type="entry name" value="XYLOGLUCANASE (EUROFUNG)"/>
    <property type="match status" value="1"/>
</dbReference>
<evidence type="ECO:0000256" key="4">
    <source>
        <dbReference type="ARBA" id="ARBA00023295"/>
    </source>
</evidence>
<keyword evidence="3" id="KW-0119">Carbohydrate metabolism</keyword>
<evidence type="ECO:0000313" key="7">
    <source>
        <dbReference type="EMBL" id="RUT04247.1"/>
    </source>
</evidence>
<evidence type="ECO:0000256" key="1">
    <source>
        <dbReference type="ARBA" id="ARBA00022729"/>
    </source>
</evidence>
<dbReference type="GO" id="GO:0000272">
    <property type="term" value="P:polysaccharide catabolic process"/>
    <property type="evidence" value="ECO:0007669"/>
    <property type="project" value="UniProtKB-KW"/>
</dbReference>
<evidence type="ECO:0000256" key="3">
    <source>
        <dbReference type="ARBA" id="ARBA00023277"/>
    </source>
</evidence>
<proteinExistence type="inferred from homology"/>
<keyword evidence="2" id="KW-0378">Hydrolase</keyword>
<dbReference type="InterPro" id="IPR015943">
    <property type="entry name" value="WD40/YVTN_repeat-like_dom_sf"/>
</dbReference>
<evidence type="ECO:0000256" key="5">
    <source>
        <dbReference type="ARBA" id="ARBA00023326"/>
    </source>
</evidence>
<dbReference type="PANTHER" id="PTHR43739:SF2">
    <property type="entry name" value="OLIGOXYLOGLUCAN-REDUCING END-SPECIFIC XYLOGLUCANASE-RELATED"/>
    <property type="match status" value="1"/>
</dbReference>
<dbReference type="GO" id="GO:0016798">
    <property type="term" value="F:hydrolase activity, acting on glycosyl bonds"/>
    <property type="evidence" value="ECO:0007669"/>
    <property type="project" value="UniProtKB-KW"/>
</dbReference>
<comment type="similarity">
    <text evidence="6">Belongs to the glycosyl hydrolase 74 family.</text>
</comment>
<dbReference type="Gene3D" id="2.130.10.10">
    <property type="entry name" value="YVTN repeat-like/Quinoprotein amine dehydrogenase"/>
    <property type="match status" value="2"/>
</dbReference>
<organism evidence="7 8">
    <name type="scientific">Dulcicalothrix desertica PCC 7102</name>
    <dbReference type="NCBI Taxonomy" id="232991"/>
    <lineage>
        <taxon>Bacteria</taxon>
        <taxon>Bacillati</taxon>
        <taxon>Cyanobacteriota</taxon>
        <taxon>Cyanophyceae</taxon>
        <taxon>Nostocales</taxon>
        <taxon>Calotrichaceae</taxon>
        <taxon>Dulcicalothrix</taxon>
    </lineage>
</organism>
<protein>
    <recommendedName>
        <fullName evidence="9">Xyloglucanase</fullName>
    </recommendedName>
</protein>
<evidence type="ECO:0000256" key="2">
    <source>
        <dbReference type="ARBA" id="ARBA00022801"/>
    </source>
</evidence>
<dbReference type="CDD" id="cd15482">
    <property type="entry name" value="Sialidase_non-viral"/>
    <property type="match status" value="2"/>
</dbReference>
<dbReference type="GO" id="GO:0010411">
    <property type="term" value="P:xyloglucan metabolic process"/>
    <property type="evidence" value="ECO:0007669"/>
    <property type="project" value="TreeGrafter"/>
</dbReference>
<evidence type="ECO:0000313" key="8">
    <source>
        <dbReference type="Proteomes" id="UP000271624"/>
    </source>
</evidence>
<keyword evidence="8" id="KW-1185">Reference proteome</keyword>
<sequence length="696" mass="77789">MRLLRKFLPITAILILIVLFNTQSNSINLVLGTGNVAIGGGGYVTGIYLHPKQRDLVYIKTDVGGFYRWNSTNQSWIPLTDHFPVEQVNYYGGEAIALDPQNPNTVYIAVGKYASDWWHHKGTIFKSTNQGNTWQKLNLDLKMGGNEPQRWTGERLAINPFDSQLLLFGSRKNGLWISSNSGKTWSQVKSFPGKLKDNLGITVITFNSSVRNQVYAVAYDDGIYQSNDLGITWQKLPNSPAQVNRLAVRGNTLYVTHSSGVSKYSNGKWSNITPANNQTAFNALTINPSNSNEIIVGTLTEKALQIYHSYNKGATWKLQNRKTISSVPWWSDYMLSNPSVAAIEFDAHVKNRVWMTDWYGIWRTDNINTNQVVWNNYQKGHEEVVTFGLVSPPVGAPLISALSDVEGFYHEQLDVYPSRMLGSQDKRHNLFQDTYSIAYCETNPKRMVRVGGNRFNNTYGGATSDDGGKTWRQFASFPEKIMPTRVAMSATDPNLFIVTVSNGQPLRTTNNGATWQKVSGLPDGFNAPWNWSQPLAADKVSGNTFYYYSNSKLYRSDNGGASFDIVSTSIPHADWHSLKTVPLIKGELWLSLDNQGLYHSTDSGKTFSPIKSVKGAHLFSIGKAQNNSKTPTLYLYGKIDKLGNGIFRSVDQGKTWKRIGDSKKPIGNDPNFMEASRQKFGLVFIGTNGRGIYYVN</sequence>
<keyword evidence="4" id="KW-0326">Glycosidase</keyword>
<comment type="caution">
    <text evidence="7">The sequence shown here is derived from an EMBL/GenBank/DDBJ whole genome shotgun (WGS) entry which is preliminary data.</text>
</comment>
<evidence type="ECO:0000256" key="6">
    <source>
        <dbReference type="ARBA" id="ARBA00037986"/>
    </source>
</evidence>
<dbReference type="RefSeq" id="WP_127082874.1">
    <property type="nucleotide sequence ID" value="NZ_RSCL01000011.1"/>
</dbReference>
<reference evidence="7" key="2">
    <citation type="journal article" date="2019" name="Genome Biol. Evol.">
        <title>Day and night: Metabolic profiles and evolutionary relationships of six axenic non-marine cyanobacteria.</title>
        <authorList>
            <person name="Will S.E."/>
            <person name="Henke P."/>
            <person name="Boedeker C."/>
            <person name="Huang S."/>
            <person name="Brinkmann H."/>
            <person name="Rohde M."/>
            <person name="Jarek M."/>
            <person name="Friedl T."/>
            <person name="Seufert S."/>
            <person name="Schumacher M."/>
            <person name="Overmann J."/>
            <person name="Neumann-Schaal M."/>
            <person name="Petersen J."/>
        </authorList>
    </citation>
    <scope>NUCLEOTIDE SEQUENCE [LARGE SCALE GENOMIC DNA]</scope>
    <source>
        <strain evidence="7">PCC 7102</strain>
    </source>
</reference>
<dbReference type="EMBL" id="RSCL01000011">
    <property type="protein sequence ID" value="RUT04247.1"/>
    <property type="molecule type" value="Genomic_DNA"/>
</dbReference>
<name>A0A3S1CLW0_9CYAN</name>
<dbReference type="Proteomes" id="UP000271624">
    <property type="component" value="Unassembled WGS sequence"/>
</dbReference>